<dbReference type="Gene3D" id="3.40.50.2000">
    <property type="entry name" value="Glycogen Phosphorylase B"/>
    <property type="match status" value="2"/>
</dbReference>
<evidence type="ECO:0000256" key="2">
    <source>
        <dbReference type="ARBA" id="ARBA00022679"/>
    </source>
</evidence>
<dbReference type="EMBL" id="MN577570">
    <property type="protein sequence ID" value="QGT49727.1"/>
    <property type="molecule type" value="Genomic_DNA"/>
</dbReference>
<dbReference type="InterPro" id="IPR002201">
    <property type="entry name" value="Glyco_trans_9"/>
</dbReference>
<dbReference type="GO" id="GO:0008713">
    <property type="term" value="F:ADP-heptose-lipopolysaccharide heptosyltransferase activity"/>
    <property type="evidence" value="ECO:0007669"/>
    <property type="project" value="TreeGrafter"/>
</dbReference>
<sequence length="335" mass="37755">MAKKKQLKKILIIRTGAIGDVIHTTNTFRAIKEAHPEVEIHYLTSISKSILEFDKNISKVWTIESKDFKAFSQYTFEYARNLKAENFDAVINLQPSFKTRFLALLANIKHHFNYRKKSKLHAVKNYWETAKKAFPDIKEYSDLKMYLNPEISAKVKAVLSTYKRPLVVLNAGHVFAKRQGRTYPVEKWIKLGEEIQNKYDGTILITGVEVDKEVLKPLERIKNSVSFVSKLSLDENSALIQNSDLLISGDSGPLHIASALGVNAVGLFGSMPIERTGPCGSNCSVVVSPMECAPCNHIKCKYLKGSSELYSPCMKMIEIDNVMCEVDKFLSKISV</sequence>
<dbReference type="CDD" id="cd03789">
    <property type="entry name" value="GT9_LPS_heptosyltransferase"/>
    <property type="match status" value="1"/>
</dbReference>
<dbReference type="Pfam" id="PF01075">
    <property type="entry name" value="Glyco_transf_9"/>
    <property type="match status" value="1"/>
</dbReference>
<keyword evidence="2" id="KW-0808">Transferase</keyword>
<dbReference type="GO" id="GO:0005829">
    <property type="term" value="C:cytosol"/>
    <property type="evidence" value="ECO:0007669"/>
    <property type="project" value="TreeGrafter"/>
</dbReference>
<organism evidence="3">
    <name type="scientific">uncultured Candidatus Melainabacteria bacterium</name>
    <dbReference type="NCBI Taxonomy" id="2682970"/>
    <lineage>
        <taxon>Bacteria</taxon>
        <taxon>Bacillati</taxon>
        <taxon>Candidatus Melainabacteria</taxon>
        <taxon>environmental samples</taxon>
    </lineage>
</organism>
<keyword evidence="1" id="KW-0328">Glycosyltransferase</keyword>
<evidence type="ECO:0000313" key="3">
    <source>
        <dbReference type="EMBL" id="QGT49727.1"/>
    </source>
</evidence>
<dbReference type="InterPro" id="IPR051199">
    <property type="entry name" value="LPS_LOS_Heptosyltrfase"/>
</dbReference>
<gene>
    <name evidence="3" type="ORF">Melaina855_1140</name>
</gene>
<evidence type="ECO:0000256" key="1">
    <source>
        <dbReference type="ARBA" id="ARBA00022676"/>
    </source>
</evidence>
<dbReference type="GO" id="GO:0009244">
    <property type="term" value="P:lipopolysaccharide core region biosynthetic process"/>
    <property type="evidence" value="ECO:0007669"/>
    <property type="project" value="TreeGrafter"/>
</dbReference>
<dbReference type="AlphaFoldDB" id="A0A650EJ37"/>
<proteinExistence type="predicted"/>
<accession>A0A650EJ37</accession>
<dbReference type="PANTHER" id="PTHR30160">
    <property type="entry name" value="TETRAACYLDISACCHARIDE 4'-KINASE-RELATED"/>
    <property type="match status" value="1"/>
</dbReference>
<name>A0A650EJ37_9BACT</name>
<protein>
    <submittedName>
        <fullName evidence="3">Uncharacterized protein</fullName>
    </submittedName>
</protein>
<dbReference type="SUPFAM" id="SSF53756">
    <property type="entry name" value="UDP-Glycosyltransferase/glycogen phosphorylase"/>
    <property type="match status" value="1"/>
</dbReference>
<reference evidence="3" key="1">
    <citation type="journal article" date="2020" name="J. ISSAAS">
        <title>Lactobacilli and other gastrointestinal microbiota of Peromyscus leucopus, reservoir host for agents of Lyme disease and other zoonoses in North America.</title>
        <authorList>
            <person name="Milovic A."/>
            <person name="Bassam K."/>
            <person name="Shao H."/>
            <person name="Chatzistamou I."/>
            <person name="Tufts D.M."/>
            <person name="Diuk-Wasser M."/>
            <person name="Barbour A.G."/>
        </authorList>
    </citation>
    <scope>NUCLEOTIDE SEQUENCE</scope>
    <source>
        <strain evidence="3">LL20</strain>
    </source>
</reference>
<dbReference type="PANTHER" id="PTHR30160:SF7">
    <property type="entry name" value="ADP-HEPTOSE--LPS HEPTOSYLTRANSFERASE 2"/>
    <property type="match status" value="1"/>
</dbReference>